<keyword evidence="1" id="KW-0472">Membrane</keyword>
<feature type="transmembrane region" description="Helical" evidence="1">
    <location>
        <begin position="73"/>
        <end position="92"/>
    </location>
</feature>
<accession>A0A1M5IUF5</accession>
<feature type="transmembrane region" description="Helical" evidence="1">
    <location>
        <begin position="104"/>
        <end position="123"/>
    </location>
</feature>
<sequence>MSFIAFVLVAKILVTAILITVPFLFLPAARLANSTGAGVGGATLFRLYGIAIAALLVGYSSGFWLIARGEFPWGVVAMGLVSNAGAATVMFASGAWRKAKPITFFIAGIALLLAGAAAIPQQAMHPFW</sequence>
<feature type="transmembrane region" description="Helical" evidence="1">
    <location>
        <begin position="47"/>
        <end position="67"/>
    </location>
</feature>
<name>A0A1M5IUF5_9BRAD</name>
<dbReference type="EMBL" id="LT670818">
    <property type="protein sequence ID" value="SHG31901.1"/>
    <property type="molecule type" value="Genomic_DNA"/>
</dbReference>
<organism evidence="2 3">
    <name type="scientific">Bradyrhizobium erythrophlei</name>
    <dbReference type="NCBI Taxonomy" id="1437360"/>
    <lineage>
        <taxon>Bacteria</taxon>
        <taxon>Pseudomonadati</taxon>
        <taxon>Pseudomonadota</taxon>
        <taxon>Alphaproteobacteria</taxon>
        <taxon>Hyphomicrobiales</taxon>
        <taxon>Nitrobacteraceae</taxon>
        <taxon>Bradyrhizobium</taxon>
    </lineage>
</organism>
<keyword evidence="1" id="KW-0812">Transmembrane</keyword>
<evidence type="ECO:0000256" key="1">
    <source>
        <dbReference type="SAM" id="Phobius"/>
    </source>
</evidence>
<dbReference type="Proteomes" id="UP000190675">
    <property type="component" value="Chromosome I"/>
</dbReference>
<feature type="transmembrane region" description="Helical" evidence="1">
    <location>
        <begin position="6"/>
        <end position="26"/>
    </location>
</feature>
<protein>
    <submittedName>
        <fullName evidence="2">Uncharacterized protein</fullName>
    </submittedName>
</protein>
<reference evidence="2 3" key="1">
    <citation type="submission" date="2016-11" db="EMBL/GenBank/DDBJ databases">
        <authorList>
            <person name="Jaros S."/>
            <person name="Januszkiewicz K."/>
            <person name="Wedrychowicz H."/>
        </authorList>
    </citation>
    <scope>NUCLEOTIDE SEQUENCE [LARGE SCALE GENOMIC DNA]</scope>
    <source>
        <strain evidence="2 3">GAS242</strain>
    </source>
</reference>
<keyword evidence="1" id="KW-1133">Transmembrane helix</keyword>
<evidence type="ECO:0000313" key="3">
    <source>
        <dbReference type="Proteomes" id="UP000190675"/>
    </source>
</evidence>
<evidence type="ECO:0000313" key="2">
    <source>
        <dbReference type="EMBL" id="SHG31901.1"/>
    </source>
</evidence>
<proteinExistence type="predicted"/>
<dbReference type="AlphaFoldDB" id="A0A1M5IUF5"/>
<gene>
    <name evidence="2" type="ORF">SAMN05444169_1805</name>
</gene>